<evidence type="ECO:0008006" key="4">
    <source>
        <dbReference type="Google" id="ProtNLM"/>
    </source>
</evidence>
<organism evidence="2 3">
    <name type="scientific">Aliikangiella marina</name>
    <dbReference type="NCBI Taxonomy" id="1712262"/>
    <lineage>
        <taxon>Bacteria</taxon>
        <taxon>Pseudomonadati</taxon>
        <taxon>Pseudomonadota</taxon>
        <taxon>Gammaproteobacteria</taxon>
        <taxon>Oceanospirillales</taxon>
        <taxon>Pleioneaceae</taxon>
        <taxon>Aliikangiella</taxon>
    </lineage>
</organism>
<proteinExistence type="predicted"/>
<reference evidence="2 3" key="1">
    <citation type="submission" date="2019-06" db="EMBL/GenBank/DDBJ databases">
        <title>Draft genome of Aliikangiella marina GYP-15.</title>
        <authorList>
            <person name="Wang G."/>
        </authorList>
    </citation>
    <scope>NUCLEOTIDE SEQUENCE [LARGE SCALE GENOMIC DNA]</scope>
    <source>
        <strain evidence="2 3">GYP-15</strain>
    </source>
</reference>
<evidence type="ECO:0000313" key="2">
    <source>
        <dbReference type="EMBL" id="TQV75349.1"/>
    </source>
</evidence>
<comment type="caution">
    <text evidence="2">The sequence shown here is derived from an EMBL/GenBank/DDBJ whole genome shotgun (WGS) entry which is preliminary data.</text>
</comment>
<feature type="coiled-coil region" evidence="1">
    <location>
        <begin position="116"/>
        <end position="151"/>
    </location>
</feature>
<dbReference type="OrthoDB" id="8442309at2"/>
<protein>
    <recommendedName>
        <fullName evidence="4">Chemotaxis protein</fullName>
    </recommendedName>
</protein>
<dbReference type="RefSeq" id="WP_142941964.1">
    <property type="nucleotide sequence ID" value="NZ_VIKR01000002.1"/>
</dbReference>
<accession>A0A545TDQ4</accession>
<evidence type="ECO:0000256" key="1">
    <source>
        <dbReference type="SAM" id="Coils"/>
    </source>
</evidence>
<dbReference type="Proteomes" id="UP000317839">
    <property type="component" value="Unassembled WGS sequence"/>
</dbReference>
<gene>
    <name evidence="2" type="ORF">FLL45_10480</name>
</gene>
<keyword evidence="1" id="KW-0175">Coiled coil</keyword>
<keyword evidence="3" id="KW-1185">Reference proteome</keyword>
<dbReference type="EMBL" id="VIKR01000002">
    <property type="protein sequence ID" value="TQV75349.1"/>
    <property type="molecule type" value="Genomic_DNA"/>
</dbReference>
<sequence length="203" mass="22164">MNNKQKAAETFISVANVASELSRAQSIAVELSIISKNARALAVRAGSTAAGFNEITRFIEGLSTLTIDAAETVSGIATTQTKSANELFRTYSLLAMLDTVQSDSEAEQKQQILPIYSRIQANAEKLKNQINSKLKELIDSLDETKLELRATQVVSVVSRVESVRASKDFQESLNSVADKVSNAGNRINQHLENARKSLIKLRP</sequence>
<dbReference type="AlphaFoldDB" id="A0A545TDQ4"/>
<evidence type="ECO:0000313" key="3">
    <source>
        <dbReference type="Proteomes" id="UP000317839"/>
    </source>
</evidence>
<name>A0A545TDQ4_9GAMM</name>